<evidence type="ECO:0000313" key="2">
    <source>
        <dbReference type="EMBL" id="AFH47990.1"/>
    </source>
</evidence>
<keyword evidence="3" id="KW-1185">Reference proteome</keyword>
<dbReference type="eggNOG" id="COG1225">
    <property type="taxonomic scope" value="Bacteria"/>
</dbReference>
<keyword evidence="1" id="KW-0812">Transmembrane</keyword>
<organism evidence="2 3">
    <name type="scientific">Ignavibacterium album (strain DSM 19864 / JCM 16511 / NBRC 101810 / Mat9-16)</name>
    <dbReference type="NCBI Taxonomy" id="945713"/>
    <lineage>
        <taxon>Bacteria</taxon>
        <taxon>Pseudomonadati</taxon>
        <taxon>Ignavibacteriota</taxon>
        <taxon>Ignavibacteria</taxon>
        <taxon>Ignavibacteriales</taxon>
        <taxon>Ignavibacteriaceae</taxon>
        <taxon>Ignavibacterium</taxon>
    </lineage>
</organism>
<dbReference type="HOGENOM" id="CLU_1281204_0_0_10"/>
<protein>
    <submittedName>
        <fullName evidence="2">Uncharacterized protein</fullName>
    </submittedName>
</protein>
<feature type="transmembrane region" description="Helical" evidence="1">
    <location>
        <begin position="187"/>
        <end position="208"/>
    </location>
</feature>
<feature type="transmembrane region" description="Helical" evidence="1">
    <location>
        <begin position="7"/>
        <end position="28"/>
    </location>
</feature>
<feature type="transmembrane region" description="Helical" evidence="1">
    <location>
        <begin position="119"/>
        <end position="141"/>
    </location>
</feature>
<gene>
    <name evidence="2" type="ordered locus">IALB_0278</name>
</gene>
<sequence length="212" mass="24215">MELSRKILVVFLFSMVMAYLESAVVVYLRELYYPSGFTFPLKIIPDKILIIELGRELATIIMLVTIALIAGKIFVEKVAYFLFAFGVWDIFYYIWLKVFINWPASLLTDDLLFLIPVPWISPVLAPVLVSVIFISFSILALRQTEAGSRIKFMKSDIILILIGVILILFGFICNFEERLNSTSPVEFMWEVFLIGLLSLSVGLLRPAFSIKQ</sequence>
<keyword evidence="1" id="KW-1133">Transmembrane helix</keyword>
<dbReference type="EMBL" id="CP003418">
    <property type="protein sequence ID" value="AFH47990.1"/>
    <property type="molecule type" value="Genomic_DNA"/>
</dbReference>
<dbReference type="KEGG" id="ial:IALB_0278"/>
<dbReference type="Proteomes" id="UP000007394">
    <property type="component" value="Chromosome"/>
</dbReference>
<evidence type="ECO:0000313" key="3">
    <source>
        <dbReference type="Proteomes" id="UP000007394"/>
    </source>
</evidence>
<reference evidence="2 3" key="1">
    <citation type="journal article" date="2012" name="Front. Microbiol.">
        <title>Complete genome of Ignavibacterium album, a metabolically versatile, flagellated, facultative anaerobe from the phylum Chlorobi.</title>
        <authorList>
            <person name="Liu Z."/>
            <person name="Frigaard N.-U."/>
            <person name="Vogl K."/>
            <person name="Iino T."/>
            <person name="Ohkuma M."/>
            <person name="Overmann J."/>
            <person name="Bryant D.A."/>
        </authorList>
    </citation>
    <scope>NUCLEOTIDE SEQUENCE [LARGE SCALE GENOMIC DNA]</scope>
    <source>
        <strain evidence="3">DSM 19864 / JCM 16511 / NBRC 101810 / Mat9-16</strain>
    </source>
</reference>
<proteinExistence type="predicted"/>
<feature type="transmembrane region" description="Helical" evidence="1">
    <location>
        <begin position="48"/>
        <end position="71"/>
    </location>
</feature>
<evidence type="ECO:0000256" key="1">
    <source>
        <dbReference type="SAM" id="Phobius"/>
    </source>
</evidence>
<feature type="transmembrane region" description="Helical" evidence="1">
    <location>
        <begin position="78"/>
        <end position="99"/>
    </location>
</feature>
<dbReference type="AlphaFoldDB" id="I0AG83"/>
<name>I0AG83_IGNAJ</name>
<dbReference type="PATRIC" id="fig|945713.3.peg.278"/>
<keyword evidence="1" id="KW-0472">Membrane</keyword>
<dbReference type="RefSeq" id="WP_014559149.1">
    <property type="nucleotide sequence ID" value="NC_017464.1"/>
</dbReference>
<accession>I0AG83</accession>
<feature type="transmembrane region" description="Helical" evidence="1">
    <location>
        <begin position="157"/>
        <end position="175"/>
    </location>
</feature>
<dbReference type="OrthoDB" id="9797929at2"/>
<dbReference type="STRING" id="945713.IALB_0278"/>